<evidence type="ECO:0000313" key="2">
    <source>
        <dbReference type="Proteomes" id="UP000186666"/>
    </source>
</evidence>
<proteinExistence type="predicted"/>
<accession>A0ABY1KDN7</accession>
<evidence type="ECO:0000313" key="1">
    <source>
        <dbReference type="EMBL" id="SIR66532.1"/>
    </source>
</evidence>
<sequence length="231" mass="26803">MKSSLEQLKNRGYLDHSTLHAYINRNIEQLITSNSPVERTAGYLLAREKGAKVSISLLIECLKTESALYSKIALCDTLSLLKEAVPFLIDNMGQIGNNQHFKIPNKVFEKKSYPLPRDICSRTLIRMQSDVVLPIVFKQLETLQKRIISESIDVIGYLSFYNPNNHYYTEVKNMTSSFLSEDIIRYKYAIMLRSFILEETLYDAREIQRRENTEIIKQELGRSISRIEKNL</sequence>
<comment type="caution">
    <text evidence="1">The sequence shown here is derived from an EMBL/GenBank/DDBJ whole genome shotgun (WGS) entry which is preliminary data.</text>
</comment>
<protein>
    <recommendedName>
        <fullName evidence="3">AbiV family abortive infection protein</fullName>
    </recommendedName>
</protein>
<dbReference type="EMBL" id="FTNK01000029">
    <property type="protein sequence ID" value="SIR66532.1"/>
    <property type="molecule type" value="Genomic_DNA"/>
</dbReference>
<gene>
    <name evidence="1" type="ORF">SAMN05421578_12939</name>
</gene>
<dbReference type="RefSeq" id="WP_068592258.1">
    <property type="nucleotide sequence ID" value="NZ_FTNK01000029.1"/>
</dbReference>
<dbReference type="Proteomes" id="UP000186666">
    <property type="component" value="Unassembled WGS sequence"/>
</dbReference>
<name>A0ABY1KDN7_9BACL</name>
<organism evidence="1 2">
    <name type="scientific">Paenibacillus macquariensis</name>
    <dbReference type="NCBI Taxonomy" id="948756"/>
    <lineage>
        <taxon>Bacteria</taxon>
        <taxon>Bacillati</taxon>
        <taxon>Bacillota</taxon>
        <taxon>Bacilli</taxon>
        <taxon>Bacillales</taxon>
        <taxon>Paenibacillaceae</taxon>
        <taxon>Paenibacillus</taxon>
    </lineage>
</organism>
<keyword evidence="2" id="KW-1185">Reference proteome</keyword>
<reference evidence="1 2" key="1">
    <citation type="submission" date="2017-01" db="EMBL/GenBank/DDBJ databases">
        <authorList>
            <person name="Varghese N."/>
            <person name="Submissions S."/>
        </authorList>
    </citation>
    <scope>NUCLEOTIDE SEQUENCE [LARGE SCALE GENOMIC DNA]</scope>
    <source>
        <strain evidence="1 2">ATCC 23464</strain>
    </source>
</reference>
<evidence type="ECO:0008006" key="3">
    <source>
        <dbReference type="Google" id="ProtNLM"/>
    </source>
</evidence>